<sequence>MSVTASFRPSDYDSSQLLLPQQSDLEAAGVVLDDLGDILFDPLGDTEGFQKFLEDLAPPARSCLNRGQVVGTEILGASSGSSPPCQLPGCCSGVKELQASKLQKVHTSMQLEQPLHRSQSEQAWAGSPTMAYSALASTSFVRHCSQPDILHPPLQQLGLGAQSLCSPDADTRHQAERAPARGKNRRSARGAARSGRSSPPKPGALPLATLSPPLKRTLKPKAASVGHSLCKLSSPSHLPASRGTPSDSSGMALCSPSEDAQLMGNPVQPRAAGLEACHLPEHSSSGSGRPSEGLQVQLSPFSAPRMQGRPGDLSSCSSSMPSGDLSAGLSRKLSSWGRESSEWDDGSNMGRSCVLDHAVEALHLTTPEQRPENSMSNHKRSCPDLQSLHLPYSAQAVPQATPSFQQRLSAPIHPPPEPSAVAEPTPTTAHRDHLTWRAPENASSLQQMPSPPEPLMPLLADVPNTAPSMPKSPRQHSPGQPSPAEMESPQPVDGEEQPAQGPALKRAKSTTALAYPADLWQAVQPDAGLMTELKHLVRTKLDEPTQGQLKHALYRFASSASFNNGQAKRGWGYKCNQQMNSLVDMAVATLLYNRY</sequence>
<accession>A0AAW1ST15</accession>
<gene>
    <name evidence="2" type="ORF">WJX84_002841</name>
</gene>
<evidence type="ECO:0000313" key="3">
    <source>
        <dbReference type="Proteomes" id="UP001485043"/>
    </source>
</evidence>
<feature type="region of interest" description="Disordered" evidence="1">
    <location>
        <begin position="366"/>
        <end position="385"/>
    </location>
</feature>
<name>A0AAW1ST15_9CHLO</name>
<feature type="compositionally biased region" description="Low complexity" evidence="1">
    <location>
        <begin position="189"/>
        <end position="198"/>
    </location>
</feature>
<feature type="region of interest" description="Disordered" evidence="1">
    <location>
        <begin position="302"/>
        <end position="333"/>
    </location>
</feature>
<feature type="region of interest" description="Disordered" evidence="1">
    <location>
        <begin position="441"/>
        <end position="508"/>
    </location>
</feature>
<proteinExistence type="predicted"/>
<evidence type="ECO:0000256" key="1">
    <source>
        <dbReference type="SAM" id="MobiDB-lite"/>
    </source>
</evidence>
<evidence type="ECO:0000313" key="2">
    <source>
        <dbReference type="EMBL" id="KAK9855120.1"/>
    </source>
</evidence>
<reference evidence="2 3" key="1">
    <citation type="journal article" date="2024" name="Nat. Commun.">
        <title>Phylogenomics reveals the evolutionary origins of lichenization in chlorophyte algae.</title>
        <authorList>
            <person name="Puginier C."/>
            <person name="Libourel C."/>
            <person name="Otte J."/>
            <person name="Skaloud P."/>
            <person name="Haon M."/>
            <person name="Grisel S."/>
            <person name="Petersen M."/>
            <person name="Berrin J.G."/>
            <person name="Delaux P.M."/>
            <person name="Dal Grande F."/>
            <person name="Keller J."/>
        </authorList>
    </citation>
    <scope>NUCLEOTIDE SEQUENCE [LARGE SCALE GENOMIC DNA]</scope>
    <source>
        <strain evidence="2 3">SAG 2523</strain>
    </source>
</reference>
<feature type="compositionally biased region" description="Basic and acidic residues" evidence="1">
    <location>
        <begin position="169"/>
        <end position="179"/>
    </location>
</feature>
<feature type="compositionally biased region" description="Polar residues" evidence="1">
    <location>
        <begin position="366"/>
        <end position="376"/>
    </location>
</feature>
<dbReference type="EMBL" id="JALJOV010001077">
    <property type="protein sequence ID" value="KAK9855120.1"/>
    <property type="molecule type" value="Genomic_DNA"/>
</dbReference>
<comment type="caution">
    <text evidence="2">The sequence shown here is derived from an EMBL/GenBank/DDBJ whole genome shotgun (WGS) entry which is preliminary data.</text>
</comment>
<dbReference type="AlphaFoldDB" id="A0AAW1ST15"/>
<protein>
    <submittedName>
        <fullName evidence="2">Uncharacterized protein</fullName>
    </submittedName>
</protein>
<organism evidence="2 3">
    <name type="scientific">Apatococcus fuscideae</name>
    <dbReference type="NCBI Taxonomy" id="2026836"/>
    <lineage>
        <taxon>Eukaryota</taxon>
        <taxon>Viridiplantae</taxon>
        <taxon>Chlorophyta</taxon>
        <taxon>core chlorophytes</taxon>
        <taxon>Trebouxiophyceae</taxon>
        <taxon>Chlorellales</taxon>
        <taxon>Chlorellaceae</taxon>
        <taxon>Apatococcus</taxon>
    </lineage>
</organism>
<feature type="compositionally biased region" description="Polar residues" evidence="1">
    <location>
        <begin position="399"/>
        <end position="408"/>
    </location>
</feature>
<feature type="region of interest" description="Disordered" evidence="1">
    <location>
        <begin position="230"/>
        <end position="258"/>
    </location>
</feature>
<dbReference type="Proteomes" id="UP001485043">
    <property type="component" value="Unassembled WGS sequence"/>
</dbReference>
<feature type="region of interest" description="Disordered" evidence="1">
    <location>
        <begin position="399"/>
        <end position="429"/>
    </location>
</feature>
<feature type="region of interest" description="Disordered" evidence="1">
    <location>
        <begin position="161"/>
        <end position="213"/>
    </location>
</feature>
<keyword evidence="3" id="KW-1185">Reference proteome</keyword>